<dbReference type="CDD" id="cd08414">
    <property type="entry name" value="PBP2_LTTR_aromatics_like"/>
    <property type="match status" value="1"/>
</dbReference>
<dbReference type="InterPro" id="IPR005119">
    <property type="entry name" value="LysR_subst-bd"/>
</dbReference>
<evidence type="ECO:0000256" key="1">
    <source>
        <dbReference type="ARBA" id="ARBA00009437"/>
    </source>
</evidence>
<reference evidence="6 7" key="1">
    <citation type="submission" date="2022-09" db="EMBL/GenBank/DDBJ databases">
        <title>Intensive care unit water sources are persistently colonized with multi-drug resistant bacteria and are the site of extensive horizontal gene transfer of antibiotic resistance genes.</title>
        <authorList>
            <person name="Diorio-Toth L."/>
        </authorList>
    </citation>
    <scope>NUCLEOTIDE SEQUENCE [LARGE SCALE GENOMIC DNA]</scope>
    <source>
        <strain evidence="6 7">GD03967</strain>
    </source>
</reference>
<dbReference type="Pfam" id="PF03466">
    <property type="entry name" value="LysR_substrate"/>
    <property type="match status" value="1"/>
</dbReference>
<proteinExistence type="inferred from homology"/>
<evidence type="ECO:0000259" key="5">
    <source>
        <dbReference type="PROSITE" id="PS50931"/>
    </source>
</evidence>
<organism evidence="6 7">
    <name type="scientific">Achromobacter mucicolens</name>
    <dbReference type="NCBI Taxonomy" id="1389922"/>
    <lineage>
        <taxon>Bacteria</taxon>
        <taxon>Pseudomonadati</taxon>
        <taxon>Pseudomonadota</taxon>
        <taxon>Betaproteobacteria</taxon>
        <taxon>Burkholderiales</taxon>
        <taxon>Alcaligenaceae</taxon>
        <taxon>Achromobacter</taxon>
    </lineage>
</organism>
<evidence type="ECO:0000313" key="6">
    <source>
        <dbReference type="EMBL" id="MDH1180868.1"/>
    </source>
</evidence>
<evidence type="ECO:0000313" key="7">
    <source>
        <dbReference type="Proteomes" id="UP001158644"/>
    </source>
</evidence>
<dbReference type="GO" id="GO:0003677">
    <property type="term" value="F:DNA binding"/>
    <property type="evidence" value="ECO:0007669"/>
    <property type="project" value="UniProtKB-KW"/>
</dbReference>
<accession>A0ABD4YZB2</accession>
<evidence type="ECO:0000256" key="3">
    <source>
        <dbReference type="ARBA" id="ARBA00023125"/>
    </source>
</evidence>
<dbReference type="Gene3D" id="3.40.190.10">
    <property type="entry name" value="Periplasmic binding protein-like II"/>
    <property type="match status" value="2"/>
</dbReference>
<dbReference type="Pfam" id="PF00126">
    <property type="entry name" value="HTH_1"/>
    <property type="match status" value="1"/>
</dbReference>
<dbReference type="PRINTS" id="PR00039">
    <property type="entry name" value="HTHLYSR"/>
</dbReference>
<dbReference type="SUPFAM" id="SSF53850">
    <property type="entry name" value="Periplasmic binding protein-like II"/>
    <property type="match status" value="1"/>
</dbReference>
<comment type="similarity">
    <text evidence="1">Belongs to the LysR transcriptional regulatory family.</text>
</comment>
<dbReference type="AlphaFoldDB" id="A0ABD4YZB2"/>
<gene>
    <name evidence="6" type="ORF">N5C72_22535</name>
</gene>
<protein>
    <submittedName>
        <fullName evidence="6">LysR family transcriptional regulator</fullName>
    </submittedName>
</protein>
<comment type="caution">
    <text evidence="6">The sequence shown here is derived from an EMBL/GenBank/DDBJ whole genome shotgun (WGS) entry which is preliminary data.</text>
</comment>
<keyword evidence="4" id="KW-0804">Transcription</keyword>
<feature type="domain" description="HTH lysR-type" evidence="5">
    <location>
        <begin position="1"/>
        <end position="58"/>
    </location>
</feature>
<dbReference type="PANTHER" id="PTHR30346">
    <property type="entry name" value="TRANSCRIPTIONAL DUAL REGULATOR HCAR-RELATED"/>
    <property type="match status" value="1"/>
</dbReference>
<dbReference type="InterPro" id="IPR036388">
    <property type="entry name" value="WH-like_DNA-bd_sf"/>
</dbReference>
<dbReference type="EMBL" id="JAOBZK010000040">
    <property type="protein sequence ID" value="MDH1180868.1"/>
    <property type="molecule type" value="Genomic_DNA"/>
</dbReference>
<dbReference type="Gene3D" id="1.10.10.10">
    <property type="entry name" value="Winged helix-like DNA-binding domain superfamily/Winged helix DNA-binding domain"/>
    <property type="match status" value="1"/>
</dbReference>
<dbReference type="Proteomes" id="UP001158644">
    <property type="component" value="Unassembled WGS sequence"/>
</dbReference>
<keyword evidence="2" id="KW-0805">Transcription regulation</keyword>
<evidence type="ECO:0000256" key="4">
    <source>
        <dbReference type="ARBA" id="ARBA00023163"/>
    </source>
</evidence>
<dbReference type="InterPro" id="IPR036390">
    <property type="entry name" value="WH_DNA-bd_sf"/>
</dbReference>
<dbReference type="PROSITE" id="PS50931">
    <property type="entry name" value="HTH_LYSR"/>
    <property type="match status" value="1"/>
</dbReference>
<dbReference type="InterPro" id="IPR000847">
    <property type="entry name" value="LysR_HTH_N"/>
</dbReference>
<sequence length="309" mass="34332">MRIKYLRCFLVLAEEQHYHRAAERLNVAQPLLSLAIKRLEEDLGLLLFKRTQRSTRITEAGRRLLPDARRILNAYAELQRNASQVTLAVQHRIRLGLSGMTIGLAHPRLDALLAHVRKALSDIDLYVTEHDYGELIRGLRDGTLDVGVTVGSVRVEDVVIQHLWQDPMLAVVPANHPSVQAGLLTWESLKACPLIVCHPRSDAAGSEHFRAMIAEKVVEPHIAQYASSIPGMLSLVAAGFGVSLIAESQARLNPRERVRYLSIEQCEAAFYTSALYRAGGLRAEDRRFFEAVREFLGATSDNEAAVGAD</sequence>
<dbReference type="FunFam" id="1.10.10.10:FF:000001">
    <property type="entry name" value="LysR family transcriptional regulator"/>
    <property type="match status" value="1"/>
</dbReference>
<name>A0ABD4YZB2_9BURK</name>
<dbReference type="SUPFAM" id="SSF46785">
    <property type="entry name" value="Winged helix' DNA-binding domain"/>
    <property type="match status" value="1"/>
</dbReference>
<evidence type="ECO:0000256" key="2">
    <source>
        <dbReference type="ARBA" id="ARBA00023015"/>
    </source>
</evidence>
<keyword evidence="3" id="KW-0238">DNA-binding</keyword>
<dbReference type="RefSeq" id="WP_279991825.1">
    <property type="nucleotide sequence ID" value="NZ_JAOBZK010000040.1"/>
</dbReference>
<dbReference type="PANTHER" id="PTHR30346:SF0">
    <property type="entry name" value="HCA OPERON TRANSCRIPTIONAL ACTIVATOR HCAR"/>
    <property type="match status" value="1"/>
</dbReference>